<keyword evidence="2" id="KW-0645">Protease</keyword>
<dbReference type="InterPro" id="IPR001316">
    <property type="entry name" value="Pept_S1A_streptogrisin"/>
</dbReference>
<dbReference type="PRINTS" id="PR00861">
    <property type="entry name" value="ALYTICPTASE"/>
</dbReference>
<dbReference type="Pfam" id="PF02983">
    <property type="entry name" value="Pro_Al_protease"/>
    <property type="match status" value="1"/>
</dbReference>
<keyword evidence="3 10" id="KW-0732">Signal</keyword>
<feature type="region of interest" description="Disordered" evidence="8">
    <location>
        <begin position="371"/>
        <end position="416"/>
    </location>
</feature>
<evidence type="ECO:0000313" key="14">
    <source>
        <dbReference type="Proteomes" id="UP000470446"/>
    </source>
</evidence>
<dbReference type="InterPro" id="IPR004236">
    <property type="entry name" value="Pept_S1_alpha_lytic"/>
</dbReference>
<dbReference type="InterPro" id="IPR043504">
    <property type="entry name" value="Peptidase_S1_PA_chymotrypsin"/>
</dbReference>
<dbReference type="GO" id="GO:0006508">
    <property type="term" value="P:proteolysis"/>
    <property type="evidence" value="ECO:0007669"/>
    <property type="project" value="UniProtKB-KW"/>
</dbReference>
<reference evidence="13 14" key="1">
    <citation type="submission" date="2020-01" db="EMBL/GenBank/DDBJ databases">
        <title>Insect and environment-associated Actinomycetes.</title>
        <authorList>
            <person name="Currrie C."/>
            <person name="Chevrette M."/>
            <person name="Carlson C."/>
            <person name="Stubbendieck R."/>
            <person name="Wendt-Pienkowski E."/>
        </authorList>
    </citation>
    <scope>NUCLEOTIDE SEQUENCE [LARGE SCALE GENOMIC DNA]</scope>
    <source>
        <strain evidence="13 14">SID14163</strain>
    </source>
</reference>
<keyword evidence="6" id="KW-0865">Zymogen</keyword>
<evidence type="ECO:0000259" key="11">
    <source>
        <dbReference type="Pfam" id="PF00089"/>
    </source>
</evidence>
<dbReference type="PROSITE" id="PS00135">
    <property type="entry name" value="TRYPSIN_SER"/>
    <property type="match status" value="1"/>
</dbReference>
<feature type="signal peptide" evidence="10">
    <location>
        <begin position="1"/>
        <end position="33"/>
    </location>
</feature>
<feature type="domain" description="Peptidase S1A alpha-lytic prodomain" evidence="12">
    <location>
        <begin position="104"/>
        <end position="158"/>
    </location>
</feature>
<keyword evidence="9" id="KW-1133">Transmembrane helix</keyword>
<comment type="caution">
    <text evidence="13">The sequence shown here is derived from an EMBL/GenBank/DDBJ whole genome shotgun (WGS) entry which is preliminary data.</text>
</comment>
<evidence type="ECO:0000256" key="6">
    <source>
        <dbReference type="ARBA" id="ARBA00023145"/>
    </source>
</evidence>
<dbReference type="InterPro" id="IPR018114">
    <property type="entry name" value="TRYPSIN_HIS"/>
</dbReference>
<feature type="compositionally biased region" description="Low complexity" evidence="8">
    <location>
        <begin position="371"/>
        <end position="392"/>
    </location>
</feature>
<dbReference type="AlphaFoldDB" id="A0A7K3PGY5"/>
<protein>
    <submittedName>
        <fullName evidence="13">S1 family peptidase</fullName>
    </submittedName>
</protein>
<evidence type="ECO:0000256" key="1">
    <source>
        <dbReference type="ARBA" id="ARBA00007664"/>
    </source>
</evidence>
<dbReference type="EMBL" id="JAAGMA010000169">
    <property type="protein sequence ID" value="NEB08529.1"/>
    <property type="molecule type" value="Genomic_DNA"/>
</dbReference>
<feature type="domain" description="Peptidase S1" evidence="11">
    <location>
        <begin position="200"/>
        <end position="355"/>
    </location>
</feature>
<evidence type="ECO:0000259" key="12">
    <source>
        <dbReference type="Pfam" id="PF02983"/>
    </source>
</evidence>
<dbReference type="Pfam" id="PF00089">
    <property type="entry name" value="Trypsin"/>
    <property type="match status" value="1"/>
</dbReference>
<name>A0A7K3PGY5_9ACTN</name>
<keyword evidence="4" id="KW-0378">Hydrolase</keyword>
<evidence type="ECO:0000256" key="2">
    <source>
        <dbReference type="ARBA" id="ARBA00022670"/>
    </source>
</evidence>
<dbReference type="RefSeq" id="WP_164244366.1">
    <property type="nucleotide sequence ID" value="NZ_JAAGMA010000169.1"/>
</dbReference>
<evidence type="ECO:0000256" key="7">
    <source>
        <dbReference type="ARBA" id="ARBA00023157"/>
    </source>
</evidence>
<keyword evidence="9" id="KW-0812">Transmembrane</keyword>
<dbReference type="InterPro" id="IPR001254">
    <property type="entry name" value="Trypsin_dom"/>
</dbReference>
<dbReference type="GO" id="GO:0004252">
    <property type="term" value="F:serine-type endopeptidase activity"/>
    <property type="evidence" value="ECO:0007669"/>
    <property type="project" value="InterPro"/>
</dbReference>
<dbReference type="Gene3D" id="2.40.10.10">
    <property type="entry name" value="Trypsin-like serine proteases"/>
    <property type="match status" value="2"/>
</dbReference>
<evidence type="ECO:0000313" key="13">
    <source>
        <dbReference type="EMBL" id="NEB08529.1"/>
    </source>
</evidence>
<keyword evidence="9" id="KW-0472">Membrane</keyword>
<proteinExistence type="inferred from homology"/>
<comment type="similarity">
    <text evidence="1">Belongs to the peptidase S1 family.</text>
</comment>
<organism evidence="13 14">
    <name type="scientific">Streptomyces coelicoflavus</name>
    <dbReference type="NCBI Taxonomy" id="285562"/>
    <lineage>
        <taxon>Bacteria</taxon>
        <taxon>Bacillati</taxon>
        <taxon>Actinomycetota</taxon>
        <taxon>Actinomycetes</taxon>
        <taxon>Kitasatosporales</taxon>
        <taxon>Streptomycetaceae</taxon>
        <taxon>Streptomyces</taxon>
    </lineage>
</organism>
<feature type="region of interest" description="Disordered" evidence="8">
    <location>
        <begin position="31"/>
        <end position="53"/>
    </location>
</feature>
<dbReference type="Proteomes" id="UP000470446">
    <property type="component" value="Unassembled WGS sequence"/>
</dbReference>
<accession>A0A7K3PGY5</accession>
<sequence>MRHARRRIVRRAARLAAVGGLLLGGTMVTRAVASEPPGPSTAPRPHTQSASDAGAGAGLVARLGGDRTAGHWVDADGRPVVAVTDGSTAEAVRRAGATAKVVRHSMTELRSAAATLRAAPRVPGTAWALDYRSNEVVVRGDRTVSGADWSRLTGVAEGLGGFVRMERTGGVFTTRLNGAEPILSTAGRCSAGFNVTDGTSDFILTAGHCGPTGSVWFGDGKGDGQIGRTVAGSFPGDDFSLVEYAGGSAGDAADVVAVGGGKGVRITGTGEPAVGQRVFRSGSTSGLREGRVTALDATVNYPEGTVTGLIETDVCAEPGDSGGPMFSEGVALGVTSGGSGDCAKGGTTFFQPLPEAMAALGVRLVVSGRDGAAAGTSAPPAAGAAGAEASGAGTSGAGTSGAGASGAGASGAGASAPVTGAGGTPLLARLTDRRNVGPGLLVVAGSLVALVATRWLRTEQDRKAYRRQYSATWN</sequence>
<evidence type="ECO:0000256" key="5">
    <source>
        <dbReference type="ARBA" id="ARBA00022825"/>
    </source>
</evidence>
<dbReference type="InterPro" id="IPR009003">
    <property type="entry name" value="Peptidase_S1_PA"/>
</dbReference>
<dbReference type="SUPFAM" id="SSF50494">
    <property type="entry name" value="Trypsin-like serine proteases"/>
    <property type="match status" value="1"/>
</dbReference>
<evidence type="ECO:0000256" key="9">
    <source>
        <dbReference type="SAM" id="Phobius"/>
    </source>
</evidence>
<feature type="compositionally biased region" description="Gly residues" evidence="8">
    <location>
        <begin position="393"/>
        <end position="411"/>
    </location>
</feature>
<dbReference type="InterPro" id="IPR033116">
    <property type="entry name" value="TRYPSIN_SER"/>
</dbReference>
<evidence type="ECO:0000256" key="10">
    <source>
        <dbReference type="SAM" id="SignalP"/>
    </source>
</evidence>
<dbReference type="GO" id="GO:0005576">
    <property type="term" value="C:extracellular region"/>
    <property type="evidence" value="ECO:0007669"/>
    <property type="project" value="InterPro"/>
</dbReference>
<evidence type="ECO:0000256" key="4">
    <source>
        <dbReference type="ARBA" id="ARBA00022801"/>
    </source>
</evidence>
<keyword evidence="5" id="KW-0720">Serine protease</keyword>
<dbReference type="PROSITE" id="PS00134">
    <property type="entry name" value="TRYPSIN_HIS"/>
    <property type="match status" value="1"/>
</dbReference>
<evidence type="ECO:0000256" key="8">
    <source>
        <dbReference type="SAM" id="MobiDB-lite"/>
    </source>
</evidence>
<gene>
    <name evidence="13" type="ORF">G3I32_06520</name>
</gene>
<keyword evidence="7" id="KW-1015">Disulfide bond</keyword>
<dbReference type="CDD" id="cd21112">
    <property type="entry name" value="alphaLP-like"/>
    <property type="match status" value="1"/>
</dbReference>
<feature type="chain" id="PRO_5029916796" evidence="10">
    <location>
        <begin position="34"/>
        <end position="474"/>
    </location>
</feature>
<feature type="transmembrane region" description="Helical" evidence="9">
    <location>
        <begin position="436"/>
        <end position="456"/>
    </location>
</feature>
<evidence type="ECO:0000256" key="3">
    <source>
        <dbReference type="ARBA" id="ARBA00022729"/>
    </source>
</evidence>